<gene>
    <name evidence="8" type="ORF">PECAL_2P30070</name>
</gene>
<dbReference type="Pfam" id="PF12895">
    <property type="entry name" value="ANAPC3"/>
    <property type="match status" value="1"/>
</dbReference>
<dbReference type="GO" id="GO:0016567">
    <property type="term" value="P:protein ubiquitination"/>
    <property type="evidence" value="ECO:0007669"/>
    <property type="project" value="TreeGrafter"/>
</dbReference>
<evidence type="ECO:0000313" key="8">
    <source>
        <dbReference type="EMBL" id="CAH0369863.1"/>
    </source>
</evidence>
<dbReference type="Pfam" id="PF14559">
    <property type="entry name" value="TPR_19"/>
    <property type="match status" value="1"/>
</dbReference>
<comment type="similarity">
    <text evidence="5">Belongs to the APC3/CDC27 family.</text>
</comment>
<dbReference type="Proteomes" id="UP000789595">
    <property type="component" value="Unassembled WGS sequence"/>
</dbReference>
<dbReference type="GO" id="GO:0007091">
    <property type="term" value="P:metaphase/anaphase transition of mitotic cell cycle"/>
    <property type="evidence" value="ECO:0007669"/>
    <property type="project" value="TreeGrafter"/>
</dbReference>
<dbReference type="InterPro" id="IPR019734">
    <property type="entry name" value="TPR_rpt"/>
</dbReference>
<evidence type="ECO:0000256" key="5">
    <source>
        <dbReference type="ARBA" id="ARBA00038210"/>
    </source>
</evidence>
<reference evidence="8" key="1">
    <citation type="submission" date="2021-11" db="EMBL/GenBank/DDBJ databases">
        <authorList>
            <consortium name="Genoscope - CEA"/>
            <person name="William W."/>
        </authorList>
    </citation>
    <scope>NUCLEOTIDE SEQUENCE</scope>
</reference>
<dbReference type="Pfam" id="PF00515">
    <property type="entry name" value="TPR_1"/>
    <property type="match status" value="1"/>
</dbReference>
<comment type="caution">
    <text evidence="8">The sequence shown here is derived from an EMBL/GenBank/DDBJ whole genome shotgun (WGS) entry which is preliminary data.</text>
</comment>
<evidence type="ECO:0000256" key="6">
    <source>
        <dbReference type="PROSITE-ProRule" id="PRU00339"/>
    </source>
</evidence>
<feature type="repeat" description="TPR" evidence="6">
    <location>
        <begin position="401"/>
        <end position="434"/>
    </location>
</feature>
<dbReference type="GO" id="GO:0005680">
    <property type="term" value="C:anaphase-promoting complex"/>
    <property type="evidence" value="ECO:0007669"/>
    <property type="project" value="TreeGrafter"/>
</dbReference>
<dbReference type="Gene3D" id="1.25.40.10">
    <property type="entry name" value="Tetratricopeptide repeat domain"/>
    <property type="match status" value="4"/>
</dbReference>
<dbReference type="InterPro" id="IPR011990">
    <property type="entry name" value="TPR-like_helical_dom_sf"/>
</dbReference>
<dbReference type="SUPFAM" id="SSF48452">
    <property type="entry name" value="TPR-like"/>
    <property type="match status" value="1"/>
</dbReference>
<dbReference type="OrthoDB" id="329563at2759"/>
<dbReference type="GO" id="GO:0031145">
    <property type="term" value="P:anaphase-promoting complex-dependent catabolic process"/>
    <property type="evidence" value="ECO:0007669"/>
    <property type="project" value="TreeGrafter"/>
</dbReference>
<dbReference type="PANTHER" id="PTHR12558">
    <property type="entry name" value="CELL DIVISION CYCLE 16,23,27"/>
    <property type="match status" value="1"/>
</dbReference>
<evidence type="ECO:0000313" key="9">
    <source>
        <dbReference type="Proteomes" id="UP000789595"/>
    </source>
</evidence>
<keyword evidence="4" id="KW-0539">Nucleus</keyword>
<dbReference type="FunFam" id="1.25.40.10:FF:000018">
    <property type="entry name" value="Cell division cycle protein 27 homolog B"/>
    <property type="match status" value="1"/>
</dbReference>
<evidence type="ECO:0000256" key="2">
    <source>
        <dbReference type="ARBA" id="ARBA00022737"/>
    </source>
</evidence>
<dbReference type="PANTHER" id="PTHR12558:SF13">
    <property type="entry name" value="CELL DIVISION CYCLE PROTEIN 27 HOMOLOG"/>
    <property type="match status" value="1"/>
</dbReference>
<name>A0A8J2SBV2_9STRA</name>
<keyword evidence="2" id="KW-0677">Repeat</keyword>
<comment type="subcellular location">
    <subcellularLocation>
        <location evidence="1">Nucleus</location>
    </subcellularLocation>
</comment>
<evidence type="ECO:0000256" key="3">
    <source>
        <dbReference type="ARBA" id="ARBA00022803"/>
    </source>
</evidence>
<dbReference type="GO" id="GO:0005737">
    <property type="term" value="C:cytoplasm"/>
    <property type="evidence" value="ECO:0007669"/>
    <property type="project" value="TreeGrafter"/>
</dbReference>
<accession>A0A8J2SBV2</accession>
<dbReference type="Pfam" id="PF13181">
    <property type="entry name" value="TPR_8"/>
    <property type="match status" value="1"/>
</dbReference>
<dbReference type="PROSITE" id="PS50293">
    <property type="entry name" value="TPR_REGION"/>
    <property type="match status" value="1"/>
</dbReference>
<dbReference type="AlphaFoldDB" id="A0A8J2SBV2"/>
<keyword evidence="3 6" id="KW-0802">TPR repeat</keyword>
<keyword evidence="9" id="KW-1185">Reference proteome</keyword>
<feature type="region of interest" description="Disordered" evidence="7">
    <location>
        <begin position="167"/>
        <end position="250"/>
    </location>
</feature>
<feature type="repeat" description="TPR" evidence="6">
    <location>
        <begin position="537"/>
        <end position="570"/>
    </location>
</feature>
<evidence type="ECO:0000256" key="1">
    <source>
        <dbReference type="ARBA" id="ARBA00004123"/>
    </source>
</evidence>
<dbReference type="PROSITE" id="PS50005">
    <property type="entry name" value="TPR"/>
    <property type="match status" value="4"/>
</dbReference>
<evidence type="ECO:0000256" key="7">
    <source>
        <dbReference type="SAM" id="MobiDB-lite"/>
    </source>
</evidence>
<evidence type="ECO:0000256" key="4">
    <source>
        <dbReference type="ARBA" id="ARBA00023242"/>
    </source>
</evidence>
<feature type="repeat" description="TPR" evidence="6">
    <location>
        <begin position="367"/>
        <end position="400"/>
    </location>
</feature>
<organism evidence="8 9">
    <name type="scientific">Pelagomonas calceolata</name>
    <dbReference type="NCBI Taxonomy" id="35677"/>
    <lineage>
        <taxon>Eukaryota</taxon>
        <taxon>Sar</taxon>
        <taxon>Stramenopiles</taxon>
        <taxon>Ochrophyta</taxon>
        <taxon>Pelagophyceae</taxon>
        <taxon>Pelagomonadales</taxon>
        <taxon>Pelagomonadaceae</taxon>
        <taxon>Pelagomonas</taxon>
    </lineage>
</organism>
<proteinExistence type="inferred from homology"/>
<feature type="repeat" description="TPR" evidence="6">
    <location>
        <begin position="435"/>
        <end position="468"/>
    </location>
</feature>
<dbReference type="GO" id="GO:0051301">
    <property type="term" value="P:cell division"/>
    <property type="evidence" value="ECO:0007669"/>
    <property type="project" value="TreeGrafter"/>
</dbReference>
<dbReference type="EMBL" id="CAKKNE010000002">
    <property type="protein sequence ID" value="CAH0369863.1"/>
    <property type="molecule type" value="Genomic_DNA"/>
</dbReference>
<sequence length="592" mass="65880">MAALYDRYAGLFLHTNAAFLCERAHAEAPSSQTLEALASCYLRQGAAHRAYATLRGQTLEPHGRYLLALACHRLDKDSEAEAALLPDRAARAAGPRESSQLLRSKASPVPHGAAGLYVLGSICEKGHRANHAIAYYELALEKDALMWVAYDALCRLGADVDPQHTFRRDAPHALKNETVVDPPTASKDENAPPQRTPRGPRVLEPTPPSAPSTHRPKALSFASTPASTPLERPRAKVPRTASSDRGFAPYRNEVPSSLPGALLDVLRILGSARRDLAASRTDASLKALHSLPARHFDTGWAQHLRGRAHFEKADYDACVNALQSMRRCEPHRLEGLELLSTALWHLKDDVQLCYLARDAVRRDPRSPEAWCAAGNCLSLQKEHDAAIRCFHRAIAVAPRFAYAYTLCGHEYVANEAFEKAVAMYRHAMRLDGRHYNAWYGLGAIYYRQEKYALAEYHFQRALSMNPGSSVLHCYLGMTYHANKRCHDALRHLRLAAQAEPNNPQARFQCANVLISMDRHAEALKELEAVADHAPKEASVHFLMGKVCKKLGKLDDAMMRFTFALDLEPKDNNLIKSAIDRLEEPDVSEDEKF</sequence>
<protein>
    <submittedName>
        <fullName evidence="8">Uncharacterized protein</fullName>
    </submittedName>
</protein>
<dbReference type="SMART" id="SM00028">
    <property type="entry name" value="TPR"/>
    <property type="match status" value="8"/>
</dbReference>